<dbReference type="InterPro" id="IPR010985">
    <property type="entry name" value="Ribbon_hlx_hlx"/>
</dbReference>
<proteinExistence type="predicted"/>
<dbReference type="InterPro" id="IPR013321">
    <property type="entry name" value="Arc_rbn_hlx_hlx"/>
</dbReference>
<sequence length="82" mass="9546">METTKDRKITSFRLNTSLVERLKQDAKRQNRSLNNYVETLLMDATYHRKPNAETMAAIEEARSGKELETLDVDHFKEFVASL</sequence>
<evidence type="ECO:0000313" key="2">
    <source>
        <dbReference type="Proteomes" id="UP000824236"/>
    </source>
</evidence>
<evidence type="ECO:0000313" key="1">
    <source>
        <dbReference type="EMBL" id="MBU3813565.1"/>
    </source>
</evidence>
<gene>
    <name evidence="1" type="ORF">H9791_03530</name>
</gene>
<dbReference type="Gene3D" id="1.10.1220.10">
    <property type="entry name" value="Met repressor-like"/>
    <property type="match status" value="1"/>
</dbReference>
<organism evidence="1 2">
    <name type="scientific">Candidatus Bacteroides intestinipullorum</name>
    <dbReference type="NCBI Taxonomy" id="2838471"/>
    <lineage>
        <taxon>Bacteria</taxon>
        <taxon>Pseudomonadati</taxon>
        <taxon>Bacteroidota</taxon>
        <taxon>Bacteroidia</taxon>
        <taxon>Bacteroidales</taxon>
        <taxon>Bacteroidaceae</taxon>
        <taxon>Bacteroides</taxon>
    </lineage>
</organism>
<dbReference type="AlphaFoldDB" id="A0A9E2KG96"/>
<dbReference type="GO" id="GO:0006355">
    <property type="term" value="P:regulation of DNA-templated transcription"/>
    <property type="evidence" value="ECO:0007669"/>
    <property type="project" value="InterPro"/>
</dbReference>
<reference evidence="1" key="2">
    <citation type="submission" date="2021-04" db="EMBL/GenBank/DDBJ databases">
        <authorList>
            <person name="Gilroy R."/>
        </authorList>
    </citation>
    <scope>NUCLEOTIDE SEQUENCE</scope>
    <source>
        <strain evidence="1">B3-3758</strain>
    </source>
</reference>
<comment type="caution">
    <text evidence="1">The sequence shown here is derived from an EMBL/GenBank/DDBJ whole genome shotgun (WGS) entry which is preliminary data.</text>
</comment>
<reference evidence="1" key="1">
    <citation type="journal article" date="2021" name="PeerJ">
        <title>Extensive microbial diversity within the chicken gut microbiome revealed by metagenomics and culture.</title>
        <authorList>
            <person name="Gilroy R."/>
            <person name="Ravi A."/>
            <person name="Getino M."/>
            <person name="Pursley I."/>
            <person name="Horton D.L."/>
            <person name="Alikhan N.F."/>
            <person name="Baker D."/>
            <person name="Gharbi K."/>
            <person name="Hall N."/>
            <person name="Watson M."/>
            <person name="Adriaenssens E.M."/>
            <person name="Foster-Nyarko E."/>
            <person name="Jarju S."/>
            <person name="Secka A."/>
            <person name="Antonio M."/>
            <person name="Oren A."/>
            <person name="Chaudhuri R.R."/>
            <person name="La Ragione R."/>
            <person name="Hildebrand F."/>
            <person name="Pallen M.J."/>
        </authorList>
    </citation>
    <scope>NUCLEOTIDE SEQUENCE</scope>
    <source>
        <strain evidence="1">B3-3758</strain>
    </source>
</reference>
<dbReference type="SUPFAM" id="SSF47598">
    <property type="entry name" value="Ribbon-helix-helix"/>
    <property type="match status" value="1"/>
</dbReference>
<dbReference type="Proteomes" id="UP000824236">
    <property type="component" value="Unassembled WGS sequence"/>
</dbReference>
<accession>A0A9E2KG96</accession>
<dbReference type="EMBL" id="JAHLFO010000040">
    <property type="protein sequence ID" value="MBU3813565.1"/>
    <property type="molecule type" value="Genomic_DNA"/>
</dbReference>
<name>A0A9E2KG96_9BACE</name>
<protein>
    <submittedName>
        <fullName evidence="1">Toxin-antitoxin system protein</fullName>
    </submittedName>
</protein>